<evidence type="ECO:0000256" key="2">
    <source>
        <dbReference type="ARBA" id="ARBA00008571"/>
    </source>
</evidence>
<dbReference type="PANTHER" id="PTHR39585">
    <property type="entry name" value="FAD ASSEMBLY FACTOR SDHE"/>
    <property type="match status" value="1"/>
</dbReference>
<evidence type="ECO:0000256" key="3">
    <source>
        <dbReference type="ARBA" id="ARBA00019418"/>
    </source>
</evidence>
<dbReference type="InterPro" id="IPR036714">
    <property type="entry name" value="SDH_sf"/>
</dbReference>
<evidence type="ECO:0000313" key="6">
    <source>
        <dbReference type="EMBL" id="NMQ20442.1"/>
    </source>
</evidence>
<dbReference type="InterPro" id="IPR005631">
    <property type="entry name" value="SDH"/>
</dbReference>
<keyword evidence="4" id="KW-0963">Cytoplasm</keyword>
<evidence type="ECO:0000256" key="4">
    <source>
        <dbReference type="ARBA" id="ARBA00022490"/>
    </source>
</evidence>
<dbReference type="RefSeq" id="WP_169249707.1">
    <property type="nucleotide sequence ID" value="NZ_SPMZ01000049.1"/>
</dbReference>
<keyword evidence="5" id="KW-0143">Chaperone</keyword>
<dbReference type="Proteomes" id="UP000760480">
    <property type="component" value="Unassembled WGS sequence"/>
</dbReference>
<dbReference type="PANTHER" id="PTHR39585:SF1">
    <property type="entry name" value="FAD ASSEMBLY FACTOR SDHE"/>
    <property type="match status" value="1"/>
</dbReference>
<comment type="similarity">
    <text evidence="2">Belongs to the SdhE FAD assembly factor family.</text>
</comment>
<dbReference type="InterPro" id="IPR050531">
    <property type="entry name" value="SdhE_FAD_assembly_factor"/>
</dbReference>
<reference evidence="6 7" key="1">
    <citation type="submission" date="2019-03" db="EMBL/GenBank/DDBJ databases">
        <title>Metabolic reconstructions from genomes of highly enriched 'Candidatus Accumulibacter' and 'Candidatus Competibacter' bioreactor populations.</title>
        <authorList>
            <person name="Annavajhala M.K."/>
            <person name="Welles L."/>
            <person name="Abbas B."/>
            <person name="Sorokin D."/>
            <person name="Park H."/>
            <person name="Van Loosdrecht M."/>
            <person name="Chandran K."/>
        </authorList>
    </citation>
    <scope>NUCLEOTIDE SEQUENCE [LARGE SCALE GENOMIC DNA]</scope>
    <source>
        <strain evidence="6 7">SBR_G</strain>
    </source>
</reference>
<proteinExistence type="inferred from homology"/>
<evidence type="ECO:0000256" key="1">
    <source>
        <dbReference type="ARBA" id="ARBA00004496"/>
    </source>
</evidence>
<accession>A0ABX1TM07</accession>
<dbReference type="Gene3D" id="1.10.150.250">
    <property type="entry name" value="Flavinator of succinate dehydrogenase"/>
    <property type="match status" value="1"/>
</dbReference>
<evidence type="ECO:0000256" key="5">
    <source>
        <dbReference type="ARBA" id="ARBA00023186"/>
    </source>
</evidence>
<gene>
    <name evidence="6" type="ORF">E4P82_15325</name>
</gene>
<organism evidence="6 7">
    <name type="scientific">Candidatus Competibacter phosphatis</name>
    <dbReference type="NCBI Taxonomy" id="221280"/>
    <lineage>
        <taxon>Bacteria</taxon>
        <taxon>Pseudomonadati</taxon>
        <taxon>Pseudomonadota</taxon>
        <taxon>Gammaproteobacteria</taxon>
        <taxon>Candidatus Competibacteraceae</taxon>
        <taxon>Candidatus Competibacter</taxon>
    </lineage>
</organism>
<protein>
    <recommendedName>
        <fullName evidence="3">FAD assembly factor SdhE</fullName>
    </recommendedName>
</protein>
<name>A0ABX1TM07_9GAMM</name>
<sequence>MDEQIGKLRWRCRRGMKELDLLTLGYLERHYPEAPAEEQQAFAALLELQDPLLMSYMVGRETPADATTARVVGVMRTLLSDPHPS</sequence>
<comment type="caution">
    <text evidence="6">The sequence shown here is derived from an EMBL/GenBank/DDBJ whole genome shotgun (WGS) entry which is preliminary data.</text>
</comment>
<dbReference type="SUPFAM" id="SSF109910">
    <property type="entry name" value="YgfY-like"/>
    <property type="match status" value="1"/>
</dbReference>
<evidence type="ECO:0000313" key="7">
    <source>
        <dbReference type="Proteomes" id="UP000760480"/>
    </source>
</evidence>
<dbReference type="EMBL" id="SPMZ01000049">
    <property type="protein sequence ID" value="NMQ20442.1"/>
    <property type="molecule type" value="Genomic_DNA"/>
</dbReference>
<keyword evidence="7" id="KW-1185">Reference proteome</keyword>
<dbReference type="Pfam" id="PF03937">
    <property type="entry name" value="Sdh5"/>
    <property type="match status" value="1"/>
</dbReference>
<comment type="subcellular location">
    <subcellularLocation>
        <location evidence="1">Cytoplasm</location>
    </subcellularLocation>
</comment>